<dbReference type="EMBL" id="OU896716">
    <property type="protein sequence ID" value="CAG9814230.1"/>
    <property type="molecule type" value="Genomic_DNA"/>
</dbReference>
<keyword evidence="5" id="KW-1185">Reference proteome</keyword>
<dbReference type="InterPro" id="IPR038765">
    <property type="entry name" value="Papain-like_cys_pep_sf"/>
</dbReference>
<dbReference type="GO" id="GO:0004843">
    <property type="term" value="F:cysteine-type deubiquitinase activity"/>
    <property type="evidence" value="ECO:0007669"/>
    <property type="project" value="UniProtKB-EC"/>
</dbReference>
<accession>A0A9N9X0J4</accession>
<evidence type="ECO:0000256" key="2">
    <source>
        <dbReference type="ARBA" id="ARBA00012759"/>
    </source>
</evidence>
<dbReference type="Pfam" id="PF00443">
    <property type="entry name" value="UCH"/>
    <property type="match status" value="1"/>
</dbReference>
<reference evidence="4" key="1">
    <citation type="submission" date="2022-01" db="EMBL/GenBank/DDBJ databases">
        <authorList>
            <person name="King R."/>
        </authorList>
    </citation>
    <scope>NUCLEOTIDE SEQUENCE</scope>
</reference>
<name>A0A9N9X0J4_PHACE</name>
<dbReference type="PROSITE" id="PS50235">
    <property type="entry name" value="USP_3"/>
    <property type="match status" value="1"/>
</dbReference>
<dbReference type="GO" id="GO:0016579">
    <property type="term" value="P:protein deubiquitination"/>
    <property type="evidence" value="ECO:0007669"/>
    <property type="project" value="InterPro"/>
</dbReference>
<feature type="domain" description="USP" evidence="3">
    <location>
        <begin position="1"/>
        <end position="213"/>
    </location>
</feature>
<comment type="catalytic activity">
    <reaction evidence="1">
        <text>Thiol-dependent hydrolysis of ester, thioester, amide, peptide and isopeptide bonds formed by the C-terminal Gly of ubiquitin (a 76-residue protein attached to proteins as an intracellular targeting signal).</text>
        <dbReference type="EC" id="3.4.19.12"/>
    </reaction>
</comment>
<reference evidence="4" key="2">
    <citation type="submission" date="2022-10" db="EMBL/GenBank/DDBJ databases">
        <authorList>
            <consortium name="ENA_rothamsted_submissions"/>
            <consortium name="culmorum"/>
            <person name="King R."/>
        </authorList>
    </citation>
    <scope>NUCLEOTIDE SEQUENCE</scope>
</reference>
<dbReference type="Gene3D" id="3.90.70.10">
    <property type="entry name" value="Cysteine proteinases"/>
    <property type="match status" value="1"/>
</dbReference>
<protein>
    <recommendedName>
        <fullName evidence="2">ubiquitinyl hydrolase 1</fullName>
        <ecNumber evidence="2">3.4.19.12</ecNumber>
    </recommendedName>
</protein>
<proteinExistence type="predicted"/>
<dbReference type="EC" id="3.4.19.12" evidence="2"/>
<organism evidence="4 5">
    <name type="scientific">Phaedon cochleariae</name>
    <name type="common">Mustard beetle</name>
    <dbReference type="NCBI Taxonomy" id="80249"/>
    <lineage>
        <taxon>Eukaryota</taxon>
        <taxon>Metazoa</taxon>
        <taxon>Ecdysozoa</taxon>
        <taxon>Arthropoda</taxon>
        <taxon>Hexapoda</taxon>
        <taxon>Insecta</taxon>
        <taxon>Pterygota</taxon>
        <taxon>Neoptera</taxon>
        <taxon>Endopterygota</taxon>
        <taxon>Coleoptera</taxon>
        <taxon>Polyphaga</taxon>
        <taxon>Cucujiformia</taxon>
        <taxon>Chrysomeloidea</taxon>
        <taxon>Chrysomelidae</taxon>
        <taxon>Chrysomelinae</taxon>
        <taxon>Chrysomelini</taxon>
        <taxon>Phaedon</taxon>
    </lineage>
</organism>
<dbReference type="Proteomes" id="UP001153737">
    <property type="component" value="Chromosome 10"/>
</dbReference>
<dbReference type="PANTHER" id="PTHR21646">
    <property type="entry name" value="UBIQUITIN CARBOXYL-TERMINAL HYDROLASE"/>
    <property type="match status" value="1"/>
</dbReference>
<dbReference type="OrthoDB" id="10009867at2759"/>
<dbReference type="InterPro" id="IPR050185">
    <property type="entry name" value="Ub_carboxyl-term_hydrolase"/>
</dbReference>
<evidence type="ECO:0000313" key="4">
    <source>
        <dbReference type="EMBL" id="CAG9814230.1"/>
    </source>
</evidence>
<sequence>MRVFVTATPRSCEVVKQKVTNSERYIVLSWKYKYARSHMDVIFEKLWSNDPSIRVVCLDDLKLRIQSFAPQFRGSSQQDVQEFFYYLLEGLHGDVNMVVDEPNPNPKPILMEIDKSFSFNVDAMDSWSRFLIMNKSKFVDNFIGQLKSTLRCTFCGNCSETFDPFWELSSPIPQRSGQLSLSHCLDSFTSVEILDGEEKPTCSMCKERRKCLK</sequence>
<dbReference type="InterPro" id="IPR028889">
    <property type="entry name" value="USP"/>
</dbReference>
<dbReference type="AlphaFoldDB" id="A0A9N9X0J4"/>
<evidence type="ECO:0000256" key="1">
    <source>
        <dbReference type="ARBA" id="ARBA00000707"/>
    </source>
</evidence>
<dbReference type="InterPro" id="IPR001394">
    <property type="entry name" value="Peptidase_C19_UCH"/>
</dbReference>
<dbReference type="PANTHER" id="PTHR21646:SF23">
    <property type="entry name" value="UBIQUITIN CARBOXYL-TERMINAL HYDROLASE USP2"/>
    <property type="match status" value="1"/>
</dbReference>
<evidence type="ECO:0000313" key="5">
    <source>
        <dbReference type="Proteomes" id="UP001153737"/>
    </source>
</evidence>
<dbReference type="SUPFAM" id="SSF54001">
    <property type="entry name" value="Cysteine proteinases"/>
    <property type="match status" value="1"/>
</dbReference>
<evidence type="ECO:0000259" key="3">
    <source>
        <dbReference type="PROSITE" id="PS50235"/>
    </source>
</evidence>
<gene>
    <name evidence="4" type="ORF">PHAECO_LOCUS1915</name>
</gene>